<feature type="region of interest" description="Disordered" evidence="1">
    <location>
        <begin position="283"/>
        <end position="316"/>
    </location>
</feature>
<dbReference type="EMBL" id="CAUYUJ010015915">
    <property type="protein sequence ID" value="CAK0859594.1"/>
    <property type="molecule type" value="Genomic_DNA"/>
</dbReference>
<evidence type="ECO:0000256" key="1">
    <source>
        <dbReference type="SAM" id="MobiDB-lite"/>
    </source>
</evidence>
<feature type="region of interest" description="Disordered" evidence="1">
    <location>
        <begin position="496"/>
        <end position="519"/>
    </location>
</feature>
<protein>
    <submittedName>
        <fullName evidence="2">Uncharacterized protein</fullName>
    </submittedName>
</protein>
<feature type="compositionally biased region" description="Low complexity" evidence="1">
    <location>
        <begin position="503"/>
        <end position="513"/>
    </location>
</feature>
<dbReference type="Proteomes" id="UP001189429">
    <property type="component" value="Unassembled WGS sequence"/>
</dbReference>
<proteinExistence type="predicted"/>
<reference evidence="2" key="1">
    <citation type="submission" date="2023-10" db="EMBL/GenBank/DDBJ databases">
        <authorList>
            <person name="Chen Y."/>
            <person name="Shah S."/>
            <person name="Dougan E. K."/>
            <person name="Thang M."/>
            <person name="Chan C."/>
        </authorList>
    </citation>
    <scope>NUCLEOTIDE SEQUENCE [LARGE SCALE GENOMIC DNA]</scope>
</reference>
<evidence type="ECO:0000313" key="3">
    <source>
        <dbReference type="Proteomes" id="UP001189429"/>
    </source>
</evidence>
<feature type="compositionally biased region" description="Low complexity" evidence="1">
    <location>
        <begin position="295"/>
        <end position="308"/>
    </location>
</feature>
<feature type="compositionally biased region" description="Low complexity" evidence="1">
    <location>
        <begin position="345"/>
        <end position="370"/>
    </location>
</feature>
<sequence>MKPPTTDAGKDATRYAFQDITRSDQWHSHMRDEHISLLGPRVRNAVRGDIRFIADMFLFYGLSIPGGGTALPLDGIVQLYRDCKLACPRLRLPPQAAEALFYQVQAGCAEQQRGLDELGFLRWLLRAALRRDAGAAGAERAPAGELAGPHQPLGAARCFTLLVQEHLLPHACAPPPDAFEQTARDHGTRRLLAAHEQLLRAIFECFARGEEPPPVGAPGVQPVRTMVWGDFCEVLAASDLLGGLLDERAARSVFASCVSRRAAVACCGSRRCAAARGSAPEEARCLRPSRDSRRSSSPAGSASDVDSPTGSQSGACARSRRCVRLEAALSAPPPPPLVAPRHRAATAPPRLAGGERAGRPRGSAASGCAARRSSLREPGLLFEDFQQGLLAALWHRSPSPLQSAVSRASGLLGALVAGLSDHWLHAEVPDPETRPREHQLHTAVTEGLSVVTLARPQAEQKDACAAGAEPSWDTSGDDSYSLWASLARQARRDALREEHAGGARRAATAPPGLCQRERQRRSTAFARRTSRGSTFERHASLFQWRRSVSRMSCHGRTLTAPAAHGNRVSMLLSR</sequence>
<keyword evidence="3" id="KW-1185">Reference proteome</keyword>
<feature type="region of interest" description="Disordered" evidence="1">
    <location>
        <begin position="333"/>
        <end position="370"/>
    </location>
</feature>
<organism evidence="2 3">
    <name type="scientific">Prorocentrum cordatum</name>
    <dbReference type="NCBI Taxonomy" id="2364126"/>
    <lineage>
        <taxon>Eukaryota</taxon>
        <taxon>Sar</taxon>
        <taxon>Alveolata</taxon>
        <taxon>Dinophyceae</taxon>
        <taxon>Prorocentrales</taxon>
        <taxon>Prorocentraceae</taxon>
        <taxon>Prorocentrum</taxon>
    </lineage>
</organism>
<gene>
    <name evidence="2" type="ORF">PCOR1329_LOCUS48912</name>
</gene>
<feature type="compositionally biased region" description="Basic and acidic residues" evidence="1">
    <location>
        <begin position="283"/>
        <end position="294"/>
    </location>
</feature>
<comment type="caution">
    <text evidence="2">The sequence shown here is derived from an EMBL/GenBank/DDBJ whole genome shotgun (WGS) entry which is preliminary data.</text>
</comment>
<accession>A0ABN9UN15</accession>
<evidence type="ECO:0000313" key="2">
    <source>
        <dbReference type="EMBL" id="CAK0859594.1"/>
    </source>
</evidence>
<name>A0ABN9UN15_9DINO</name>